<dbReference type="InterPro" id="IPR040221">
    <property type="entry name" value="CDCA7/CDA7L"/>
</dbReference>
<protein>
    <submittedName>
        <fullName evidence="12">Cell division cycle associated 7 like</fullName>
    </submittedName>
</protein>
<dbReference type="GO" id="GO:0006355">
    <property type="term" value="P:regulation of DNA-templated transcription"/>
    <property type="evidence" value="ECO:0007669"/>
    <property type="project" value="InterPro"/>
</dbReference>
<sequence length="426" mass="47820">MQNQKAGALAEIFTSPSDEEDFIGFGVAPSLNPSADGGDCWRTAQSGKPGLCFQSRFITDELVRIFSEETDSEEEEFEGFGWDGSPRLSSWMTAMPETEEGSDEDTGFYSEGESKVPARRRSSGLCVAFRFPSKKGLGNRERRPLGKWAETNLDGAGRRSKGRDGSMTPPSRWSPGLEPNEETEELRAQAERARNIEENKAMLAKLFADLNSMPELLPMKTSRKKRRISRKERLSKGVGERRNPMRSARPPERFAVEEPPIKELNSYQRVNVQKLLEVNEGGCKRKSYRAKRKQKTSRLAEDITEEELENVALASKDKIHDKQNGSTCHQCRQKTLDTKTVCRNPSCGGVGGQFCGPCLRNRYGEDVRTALLDPGWQCPRCRGICNCSLCRRQDGRCATGALVGLARFYGHNNVREYLDSLQRELS</sequence>
<evidence type="ECO:0000256" key="6">
    <source>
        <dbReference type="ARBA" id="ARBA00022843"/>
    </source>
</evidence>
<dbReference type="GO" id="GO:0005634">
    <property type="term" value="C:nucleus"/>
    <property type="evidence" value="ECO:0007669"/>
    <property type="project" value="UniProtKB-SubCell"/>
</dbReference>
<evidence type="ECO:0000256" key="7">
    <source>
        <dbReference type="ARBA" id="ARBA00023015"/>
    </source>
</evidence>
<dbReference type="Ensembl" id="ENSSFOT00015019900.2">
    <property type="protein sequence ID" value="ENSSFOP00015019673.2"/>
    <property type="gene ID" value="ENSSFOG00015012653.2"/>
</dbReference>
<evidence type="ECO:0000256" key="5">
    <source>
        <dbReference type="ARBA" id="ARBA00022553"/>
    </source>
</evidence>
<gene>
    <name evidence="12" type="primary">CDCA7L</name>
    <name evidence="12" type="synonym">cdca7b</name>
</gene>
<feature type="region of interest" description="Disordered" evidence="10">
    <location>
        <begin position="222"/>
        <end position="250"/>
    </location>
</feature>
<evidence type="ECO:0000256" key="4">
    <source>
        <dbReference type="ARBA" id="ARBA00022499"/>
    </source>
</evidence>
<evidence type="ECO:0000256" key="1">
    <source>
        <dbReference type="ARBA" id="ARBA00004123"/>
    </source>
</evidence>
<dbReference type="GO" id="GO:0005737">
    <property type="term" value="C:cytoplasm"/>
    <property type="evidence" value="ECO:0007669"/>
    <property type="project" value="UniProtKB-SubCell"/>
</dbReference>
<keyword evidence="8" id="KW-0804">Transcription</keyword>
<accession>A0A8C9RSY4</accession>
<organism evidence="12 13">
    <name type="scientific">Scleropages formosus</name>
    <name type="common">Asian bonytongue</name>
    <name type="synonym">Osteoglossum formosum</name>
    <dbReference type="NCBI Taxonomy" id="113540"/>
    <lineage>
        <taxon>Eukaryota</taxon>
        <taxon>Metazoa</taxon>
        <taxon>Chordata</taxon>
        <taxon>Craniata</taxon>
        <taxon>Vertebrata</taxon>
        <taxon>Euteleostomi</taxon>
        <taxon>Actinopterygii</taxon>
        <taxon>Neopterygii</taxon>
        <taxon>Teleostei</taxon>
        <taxon>Osteoglossocephala</taxon>
        <taxon>Osteoglossomorpha</taxon>
        <taxon>Osteoglossiformes</taxon>
        <taxon>Osteoglossidae</taxon>
        <taxon>Scleropages</taxon>
    </lineage>
</organism>
<evidence type="ECO:0000256" key="9">
    <source>
        <dbReference type="ARBA" id="ARBA00023242"/>
    </source>
</evidence>
<keyword evidence="4" id="KW-1017">Isopeptide bond</keyword>
<feature type="compositionally biased region" description="Basic and acidic residues" evidence="10">
    <location>
        <begin position="231"/>
        <end position="250"/>
    </location>
</feature>
<dbReference type="OrthoDB" id="298344at2759"/>
<keyword evidence="3" id="KW-0963">Cytoplasm</keyword>
<keyword evidence="6" id="KW-0832">Ubl conjugation</keyword>
<dbReference type="AlphaFoldDB" id="A0A8C9RSY4"/>
<dbReference type="Pfam" id="PF10497">
    <property type="entry name" value="zf-4CXXC_R1"/>
    <property type="match status" value="1"/>
</dbReference>
<reference evidence="12" key="3">
    <citation type="submission" date="2025-09" db="UniProtKB">
        <authorList>
            <consortium name="Ensembl"/>
        </authorList>
    </citation>
    <scope>IDENTIFICATION</scope>
</reference>
<evidence type="ECO:0000259" key="11">
    <source>
        <dbReference type="Pfam" id="PF10497"/>
    </source>
</evidence>
<evidence type="ECO:0000256" key="3">
    <source>
        <dbReference type="ARBA" id="ARBA00022490"/>
    </source>
</evidence>
<comment type="subcellular location">
    <subcellularLocation>
        <location evidence="2">Cytoplasm</location>
    </subcellularLocation>
    <subcellularLocation>
        <location evidence="1">Nucleus</location>
    </subcellularLocation>
</comment>
<feature type="domain" description="Zinc-finger" evidence="11">
    <location>
        <begin position="321"/>
        <end position="418"/>
    </location>
</feature>
<dbReference type="Proteomes" id="UP000694397">
    <property type="component" value="Chromosome 23"/>
</dbReference>
<keyword evidence="9" id="KW-0539">Nucleus</keyword>
<dbReference type="GeneTree" id="ENSGT00940000159108"/>
<keyword evidence="5" id="KW-0597">Phosphoprotein</keyword>
<keyword evidence="13" id="KW-1185">Reference proteome</keyword>
<feature type="region of interest" description="Disordered" evidence="10">
    <location>
        <begin position="138"/>
        <end position="189"/>
    </location>
</feature>
<dbReference type="PANTHER" id="PTHR31169">
    <property type="entry name" value="OS05G0300700 PROTEIN"/>
    <property type="match status" value="1"/>
</dbReference>
<reference evidence="12 13" key="1">
    <citation type="submission" date="2019-04" db="EMBL/GenBank/DDBJ databases">
        <authorList>
            <consortium name="Wellcome Sanger Institute Data Sharing"/>
        </authorList>
    </citation>
    <scope>NUCLEOTIDE SEQUENCE [LARGE SCALE GENOMIC DNA]</scope>
</reference>
<evidence type="ECO:0000256" key="10">
    <source>
        <dbReference type="SAM" id="MobiDB-lite"/>
    </source>
</evidence>
<evidence type="ECO:0000256" key="8">
    <source>
        <dbReference type="ARBA" id="ARBA00023163"/>
    </source>
</evidence>
<evidence type="ECO:0000313" key="13">
    <source>
        <dbReference type="Proteomes" id="UP000694397"/>
    </source>
</evidence>
<keyword evidence="7" id="KW-0805">Transcription regulation</keyword>
<proteinExistence type="predicted"/>
<name>A0A8C9RSY4_SCLFO</name>
<evidence type="ECO:0000256" key="2">
    <source>
        <dbReference type="ARBA" id="ARBA00004496"/>
    </source>
</evidence>
<dbReference type="PANTHER" id="PTHR31169:SF4">
    <property type="entry name" value="CELL DIVISION CYCLE-ASSOCIATED 7-LIKE PROTEIN"/>
    <property type="match status" value="1"/>
</dbReference>
<reference evidence="12" key="2">
    <citation type="submission" date="2025-08" db="UniProtKB">
        <authorList>
            <consortium name="Ensembl"/>
        </authorList>
    </citation>
    <scope>IDENTIFICATION</scope>
</reference>
<evidence type="ECO:0000313" key="12">
    <source>
        <dbReference type="Ensembl" id="ENSSFOP00015019673.2"/>
    </source>
</evidence>
<dbReference type="InterPro" id="IPR018866">
    <property type="entry name" value="Znf-4CXXC_R1"/>
</dbReference>